<evidence type="ECO:0000256" key="1">
    <source>
        <dbReference type="ARBA" id="ARBA00004496"/>
    </source>
</evidence>
<dbReference type="OMA" id="CSRDSIM"/>
<dbReference type="InterPro" id="IPR051696">
    <property type="entry name" value="DENN_Domain_GEFs"/>
</dbReference>
<sequence length="1274" mass="145689">MEDALPSGLLEVCALVGAPADRIREIDKVAQKGIRSSQVLEPEIISIFVPPFTSKEETPTAPSAQNYQRLAKRRSFRKKKDKPKSEHGSDNKTDKKDAPAEDITVPKDIDLDGLPQLCFPGGLQPSSDPKEHSFHFLVFTDVMGKRTYGVVMQYYRSVQDTTSLHNGQIYWDYNSSHTKARDTFVPYALCVISRFPYYSALKDCLSCLLMQLKSCKDSDTDNRIKEFAAKLCLIPSPPPGPLNLVLSMKPLQIVFPSREDLDSPLIDFDLHLPFLCFSPKQVLEIMSCILTEQKIVFFSSDWALLTLIAECFMVYLYPMQWQHTFVPILSRQMLDFIMAPTSFLMGCHLDHFEEVKKEAEDLVLISIDGGSILYPLPTEEEGEVPDVPVEAAESFIQRVESLQMHYDLELAHLGAFMDLGELRMRKRMWQRNLNSEVQKITLQLIVDIFRDVKAHLNFEHRVFNSEEFLKSRAVGDQPFYKKVLDTYMFHSFLKARLNKRMDAFCQMEWNTSSETNGRFSTLFDSPRRATAKLKRFRPEHMFSKKLVISMPNLLEAKETEVPRQWSLRRPDSTNDLKSSTKPVYTFKLPEINFPLLGRCVQNYYTELNNYLNKEIACLPPDNSTLLARYYYLRGLVYLMQGKPVVALCDFQSLYKTDIRIFPVELVKKVVVSLSASERQQAERRPELKRLISQVLETEREMAKLDDHVKKFSLPKTHMHLDDFVRRIQESGIVKDVETIQRLFDALTVGHQKQIDPEIFRDFYNYWKETEAEAEESLPPQITENLDKNECVYKLSNSVKTNYGVGKIAMTQKRLFLLLEGRSGFVEIAPFRNIEEVRITTVTFIVMRIPTLRIKASTKKEIFEANLKTECELWHLMIKEMWAGRKMADDHKDPQYIQEALTNALLMDAVVGSLQTTKAIYAASKLSHFDKMRNEVPMMVPKTTAETLKHRINPSVGETVPQSVDVLLYTPGQLDASGRDDSSKLWCALGEGKVVVFNASTWSVQQHNVKVGNSKLRCMVGVEQSQVWIGSSDSSIYIINTHSMVCNKQLTAHRSEVVDILSDDKKIQDRLSFSCSVDGNILAWDISTLKIHHKFKLEGHSINSMRLYKDLLLFCTRECILVTKKSGLVYQRVEIAENLRKVGSSFSAIQLFSPKGQLWVSYAANNEISVFDMNDLSRPAHKVVLQDCTQITCMLRVKHQIWVGSKGISQGKQKGKIYVIDAEKKTVEKELVAHVDIVKSLCSAEDRYVLSGSGKEDGKVAIWKVEDSSVITFQI</sequence>
<evidence type="ECO:0000313" key="12">
    <source>
        <dbReference type="Ensembl" id="ENSXETP00000071886"/>
    </source>
</evidence>
<keyword evidence="4" id="KW-0853">WD repeat</keyword>
<dbReference type="OrthoDB" id="6019893at2759"/>
<feature type="compositionally biased region" description="Basic and acidic residues" evidence="9">
    <location>
        <begin position="83"/>
        <end position="105"/>
    </location>
</feature>
<dbReference type="InterPro" id="IPR001680">
    <property type="entry name" value="WD40_rpt"/>
</dbReference>
<dbReference type="PROSITE" id="PS50211">
    <property type="entry name" value="DENN"/>
    <property type="match status" value="1"/>
</dbReference>
<keyword evidence="5" id="KW-0344">Guanine-nucleotide releasing factor</keyword>
<dbReference type="Bgee" id="ENSXETG00000023753">
    <property type="expression patterns" value="Expressed in neurula embryo and 10 other cell types or tissues"/>
</dbReference>
<dbReference type="InterPro" id="IPR043153">
    <property type="entry name" value="DENN_C"/>
</dbReference>
<dbReference type="SUPFAM" id="SSF50998">
    <property type="entry name" value="Quinoprotein alcohol dehydrogenase-like"/>
    <property type="match status" value="1"/>
</dbReference>
<dbReference type="SMART" id="SM00801">
    <property type="entry name" value="dDENN"/>
    <property type="match status" value="1"/>
</dbReference>
<evidence type="ECO:0000313" key="15">
    <source>
        <dbReference type="Xenbase" id="XB-GENE-6037499"/>
    </source>
</evidence>
<organism evidence="11">
    <name type="scientific">Xenopus tropicalis</name>
    <name type="common">Western clawed frog</name>
    <name type="synonym">Silurana tropicalis</name>
    <dbReference type="NCBI Taxonomy" id="8364"/>
    <lineage>
        <taxon>Eukaryota</taxon>
        <taxon>Metazoa</taxon>
        <taxon>Chordata</taxon>
        <taxon>Craniata</taxon>
        <taxon>Vertebrata</taxon>
        <taxon>Euteleostomi</taxon>
        <taxon>Amphibia</taxon>
        <taxon>Batrachia</taxon>
        <taxon>Anura</taxon>
        <taxon>Pipoidea</taxon>
        <taxon>Pipidae</taxon>
        <taxon>Xenopodinae</taxon>
        <taxon>Xenopus</taxon>
        <taxon>Silurana</taxon>
    </lineage>
</organism>
<dbReference type="InterPro" id="IPR005113">
    <property type="entry name" value="uDENN_dom"/>
</dbReference>
<dbReference type="SMART" id="SM00799">
    <property type="entry name" value="DENN"/>
    <property type="match status" value="1"/>
</dbReference>
<dbReference type="Pfam" id="PF25570">
    <property type="entry name" value="TPR_DENND3"/>
    <property type="match status" value="1"/>
</dbReference>
<keyword evidence="2" id="KW-0963">Cytoplasm</keyword>
<dbReference type="InterPro" id="IPR037516">
    <property type="entry name" value="Tripartite_DENN"/>
</dbReference>
<evidence type="ECO:0000256" key="7">
    <source>
        <dbReference type="ARBA" id="ARBA00062438"/>
    </source>
</evidence>
<comment type="subcellular location">
    <subcellularLocation>
        <location evidence="1">Cytoplasm</location>
    </subcellularLocation>
</comment>
<keyword evidence="3" id="KW-0597">Phosphoprotein</keyword>
<accession>A0A5S6P6H3</accession>
<feature type="region of interest" description="Disordered" evidence="9">
    <location>
        <begin position="55"/>
        <end position="105"/>
    </location>
</feature>
<evidence type="ECO:0000313" key="11">
    <source>
        <dbReference type="Ensembl" id="ENSXETP00000054521"/>
    </source>
</evidence>
<dbReference type="SMART" id="SM00320">
    <property type="entry name" value="WD40"/>
    <property type="match status" value="2"/>
</dbReference>
<dbReference type="PANTHER" id="PTHR12296">
    <property type="entry name" value="DENN DOMAIN-CONTAINING PROTEIN 4"/>
    <property type="match status" value="1"/>
</dbReference>
<dbReference type="AGR" id="Xenbase:XB-GENE-6037499"/>
<evidence type="ECO:0000256" key="4">
    <source>
        <dbReference type="ARBA" id="ARBA00022574"/>
    </source>
</evidence>
<dbReference type="Gene3D" id="3.40.50.11500">
    <property type="match status" value="1"/>
</dbReference>
<dbReference type="Proteomes" id="UP000008143">
    <property type="component" value="Chromosome 6"/>
</dbReference>
<keyword evidence="6" id="KW-0677">Repeat</keyword>
<feature type="compositionally biased region" description="Basic residues" evidence="9">
    <location>
        <begin position="70"/>
        <end position="82"/>
    </location>
</feature>
<dbReference type="Gene3D" id="3.30.450.200">
    <property type="match status" value="1"/>
</dbReference>
<dbReference type="InterPro" id="IPR015943">
    <property type="entry name" value="WD40/YVTN_repeat-like_dom_sf"/>
</dbReference>
<dbReference type="GeneID" id="100493383"/>
<dbReference type="CTD" id="22898"/>
<dbReference type="Pfam" id="PF03455">
    <property type="entry name" value="dDENN"/>
    <property type="match status" value="1"/>
</dbReference>
<dbReference type="GeneTree" id="ENSGT00940000155784"/>
<dbReference type="KEGG" id="xtr:100493383"/>
<dbReference type="Ensembl" id="ENSXETT00000054521">
    <property type="protein sequence ID" value="ENSXETP00000054521"/>
    <property type="gene ID" value="ENSXETG00000025629"/>
</dbReference>
<dbReference type="SMART" id="SM00800">
    <property type="entry name" value="uDENN"/>
    <property type="match status" value="1"/>
</dbReference>
<dbReference type="InterPro" id="IPR011047">
    <property type="entry name" value="Quinoprotein_ADH-like_sf"/>
</dbReference>
<evidence type="ECO:0000256" key="5">
    <source>
        <dbReference type="ARBA" id="ARBA00022658"/>
    </source>
</evidence>
<dbReference type="InterPro" id="IPR001194">
    <property type="entry name" value="cDENN_dom"/>
</dbReference>
<evidence type="ECO:0000313" key="14">
    <source>
        <dbReference type="RefSeq" id="XP_002934521.2"/>
    </source>
</evidence>
<dbReference type="FunFam" id="3.40.50.11500:FF:000008">
    <property type="entry name" value="DENN domain containing 3"/>
    <property type="match status" value="1"/>
</dbReference>
<dbReference type="InterPro" id="IPR057977">
    <property type="entry name" value="TPR_DENND3"/>
</dbReference>
<dbReference type="Xenbase" id="XB-GENE-5806009">
    <property type="gene designation" value="cmbl"/>
</dbReference>
<feature type="domain" description="UDENN" evidence="10">
    <location>
        <begin position="69"/>
        <end position="503"/>
    </location>
</feature>
<dbReference type="Pfam" id="PF03456">
    <property type="entry name" value="uDENN"/>
    <property type="match status" value="1"/>
</dbReference>
<dbReference type="Ensembl" id="ENSXETT00000098473">
    <property type="protein sequence ID" value="ENSXETP00000071886"/>
    <property type="gene ID" value="ENSXETG00000023753"/>
</dbReference>
<name>A0A5S6P6H3_XENTR</name>
<dbReference type="PaxDb" id="8364-ENSXETP00000051232"/>
<dbReference type="GO" id="GO:0005085">
    <property type="term" value="F:guanyl-nucleotide exchange factor activity"/>
    <property type="evidence" value="ECO:0007669"/>
    <property type="project" value="UniProtKB-KW"/>
</dbReference>
<gene>
    <name evidence="12 14 15" type="primary">dennd3</name>
    <name evidence="11" type="synonym">cmbl</name>
</gene>
<comment type="subunit">
    <text evidence="7">Forms oligomers. Interacts with 6 of the 7 known isoforms of 14-3-3 proteins.</text>
</comment>
<evidence type="ECO:0000256" key="9">
    <source>
        <dbReference type="SAM" id="MobiDB-lite"/>
    </source>
</evidence>
<keyword evidence="13" id="KW-1185">Reference proteome</keyword>
<dbReference type="STRING" id="8364.ENSXETP00000054521"/>
<proteinExistence type="predicted"/>
<evidence type="ECO:0000313" key="13">
    <source>
        <dbReference type="Proteomes" id="UP000008143"/>
    </source>
</evidence>
<evidence type="ECO:0000256" key="2">
    <source>
        <dbReference type="ARBA" id="ARBA00022490"/>
    </source>
</evidence>
<protein>
    <recommendedName>
        <fullName evidence="8">DENN domain-containing protein 3</fullName>
    </recommendedName>
</protein>
<dbReference type="GO" id="GO:0005737">
    <property type="term" value="C:cytoplasm"/>
    <property type="evidence" value="ECO:0007669"/>
    <property type="project" value="UniProtKB-SubCell"/>
</dbReference>
<dbReference type="GeneTree" id="ENSGT00390000000183"/>
<reference evidence="11" key="1">
    <citation type="journal article" date="2010" name="Science">
        <title>The genome of the Western clawed frog Xenopus tropicalis.</title>
        <authorList>
            <person name="Hellsten U."/>
            <person name="Harland R.M."/>
            <person name="Gilchrist M.J."/>
            <person name="Hendrix D."/>
            <person name="Jurka J."/>
            <person name="Kapitonov V."/>
            <person name="Ovcharenko I."/>
            <person name="Putnam N.H."/>
            <person name="Shu S."/>
            <person name="Taher L."/>
            <person name="Blitz I.L."/>
            <person name="Blumberg B."/>
            <person name="Dichmann D.S."/>
            <person name="Dubchak I."/>
            <person name="Amaya E."/>
            <person name="Detter J.C."/>
            <person name="Fletcher R."/>
            <person name="Gerhard D.S."/>
            <person name="Goodstein D."/>
            <person name="Graves T."/>
            <person name="Grigoriev I.V."/>
            <person name="Grimwood J."/>
            <person name="Kawashima T."/>
            <person name="Lindquist E."/>
            <person name="Lucas S.M."/>
            <person name="Mead P.E."/>
            <person name="Mitros T."/>
            <person name="Ogino H."/>
            <person name="Ohta Y."/>
            <person name="Poliakov A.V."/>
            <person name="Pollet N."/>
            <person name="Robert J."/>
            <person name="Salamov A."/>
            <person name="Sater A.K."/>
            <person name="Schmutz J."/>
            <person name="Terry A."/>
            <person name="Vize P.D."/>
            <person name="Warren W.C."/>
            <person name="Wells D."/>
            <person name="Wills A."/>
            <person name="Wilson R.K."/>
            <person name="Zimmerman L.B."/>
            <person name="Zorn A.M."/>
            <person name="Grainger R."/>
            <person name="Grammer T."/>
            <person name="Khokha M.K."/>
            <person name="Richardson P.M."/>
            <person name="Rokhsar D.S."/>
        </authorList>
    </citation>
    <scope>NUCLEOTIDE SEQUENCE [LARGE SCALE GENOMIC DNA]</scope>
    <source>
        <strain evidence="11">Nigerian</strain>
    </source>
</reference>
<dbReference type="Xenbase" id="XB-GENE-6037499">
    <property type="gene designation" value="dennd3"/>
</dbReference>
<evidence type="ECO:0000256" key="3">
    <source>
        <dbReference type="ARBA" id="ARBA00022553"/>
    </source>
</evidence>
<evidence type="ECO:0000259" key="10">
    <source>
        <dbReference type="PROSITE" id="PS50211"/>
    </source>
</evidence>
<evidence type="ECO:0000256" key="8">
    <source>
        <dbReference type="ARBA" id="ARBA00074528"/>
    </source>
</evidence>
<reference evidence="14" key="3">
    <citation type="submission" date="2025-04" db="UniProtKB">
        <authorList>
            <consortium name="RefSeq"/>
        </authorList>
    </citation>
    <scope>IDENTIFICATION</scope>
    <source>
        <strain evidence="14">Nigerian</strain>
        <tissue evidence="14">Liver and blood</tissue>
    </source>
</reference>
<dbReference type="PANTHER" id="PTHR12296:SF21">
    <property type="entry name" value="DENN DOMAIN-CONTAINING PROTEIN 3"/>
    <property type="match status" value="1"/>
</dbReference>
<dbReference type="RefSeq" id="XP_002934521.2">
    <property type="nucleotide sequence ID" value="XM_002934475.5"/>
</dbReference>
<dbReference type="Pfam" id="PF02141">
    <property type="entry name" value="DENN"/>
    <property type="match status" value="1"/>
</dbReference>
<dbReference type="InterPro" id="IPR005112">
    <property type="entry name" value="dDENN_dom"/>
</dbReference>
<reference evidence="11" key="2">
    <citation type="submission" date="2019-11" db="UniProtKB">
        <authorList>
            <consortium name="Ensembl"/>
        </authorList>
    </citation>
    <scope>IDENTIFICATION</scope>
</reference>
<evidence type="ECO:0000256" key="6">
    <source>
        <dbReference type="ARBA" id="ARBA00022737"/>
    </source>
</evidence>
<dbReference type="AlphaFoldDB" id="A0A5S6P6H3"/>
<dbReference type="Gene3D" id="2.130.10.10">
    <property type="entry name" value="YVTN repeat-like/Quinoprotein amine dehydrogenase"/>
    <property type="match status" value="2"/>
</dbReference>